<keyword evidence="1" id="KW-0732">Signal</keyword>
<dbReference type="STRING" id="1231657.A0A1Y1ZRG7"/>
<dbReference type="EMBL" id="MCFA01000051">
    <property type="protein sequence ID" value="ORY12385.1"/>
    <property type="molecule type" value="Genomic_DNA"/>
</dbReference>
<dbReference type="AlphaFoldDB" id="A0A1Y1ZRG7"/>
<accession>A0A1Y1ZRG7</accession>
<dbReference type="Pfam" id="PF18647">
    <property type="entry name" value="Fungal_lectin_2"/>
    <property type="match status" value="1"/>
</dbReference>
<reference evidence="2 3" key="1">
    <citation type="submission" date="2016-07" db="EMBL/GenBank/DDBJ databases">
        <title>Pervasive Adenine N6-methylation of Active Genes in Fungi.</title>
        <authorList>
            <consortium name="DOE Joint Genome Institute"/>
            <person name="Mondo S.J."/>
            <person name="Dannebaum R.O."/>
            <person name="Kuo R.C."/>
            <person name="Labutti K."/>
            <person name="Haridas S."/>
            <person name="Kuo A."/>
            <person name="Salamov A."/>
            <person name="Ahrendt S.R."/>
            <person name="Lipzen A."/>
            <person name="Sullivan W."/>
            <person name="Andreopoulos W.B."/>
            <person name="Clum A."/>
            <person name="Lindquist E."/>
            <person name="Daum C."/>
            <person name="Ramamoorthy G.K."/>
            <person name="Gryganskyi A."/>
            <person name="Culley D."/>
            <person name="Magnuson J.K."/>
            <person name="James T.Y."/>
            <person name="O'Malley M.A."/>
            <person name="Stajich J.E."/>
            <person name="Spatafora J.W."/>
            <person name="Visel A."/>
            <person name="Grigoriev I.V."/>
        </authorList>
    </citation>
    <scope>NUCLEOTIDE SEQUENCE [LARGE SCALE GENOMIC DNA]</scope>
    <source>
        <strain evidence="2 3">CBS 115471</strain>
    </source>
</reference>
<protein>
    <recommendedName>
        <fullName evidence="4">Ecp2 effector protein domain-containing protein</fullName>
    </recommendedName>
</protein>
<gene>
    <name evidence="2" type="ORF">BCR34DRAFT_600607</name>
</gene>
<sequence length="266" mass="29557">MTWAQVYPIVSLLFLSPITLGSPIEADVQHLPPPIETRAVAKRADINCNDINDRKYFNRDTIEPYLNTTTGYCSLWNAAIGGSDITRYYFIGTMEEVQISISRPDATTQHPSGDHCETNLKEILKGCATNSPIKWNRGGNWVVDGWTYNITAQTSRRPVADAPTVRCKWQGNTAQVSGAGWLGSDFGNEMKAQARTFGYDSKVTWVEDFHYELKDDHEWTVSISPAGKGTKDDIEILLGLAYVVSPGADPRTARVPCVEPTKPRET</sequence>
<comment type="caution">
    <text evidence="2">The sequence shown here is derived from an EMBL/GenBank/DDBJ whole genome shotgun (WGS) entry which is preliminary data.</text>
</comment>
<feature type="signal peptide" evidence="1">
    <location>
        <begin position="1"/>
        <end position="21"/>
    </location>
</feature>
<proteinExistence type="predicted"/>
<organism evidence="2 3">
    <name type="scientific">Clohesyomyces aquaticus</name>
    <dbReference type="NCBI Taxonomy" id="1231657"/>
    <lineage>
        <taxon>Eukaryota</taxon>
        <taxon>Fungi</taxon>
        <taxon>Dikarya</taxon>
        <taxon>Ascomycota</taxon>
        <taxon>Pezizomycotina</taxon>
        <taxon>Dothideomycetes</taxon>
        <taxon>Pleosporomycetidae</taxon>
        <taxon>Pleosporales</taxon>
        <taxon>Lindgomycetaceae</taxon>
        <taxon>Clohesyomyces</taxon>
    </lineage>
</organism>
<keyword evidence="3" id="KW-1185">Reference proteome</keyword>
<feature type="chain" id="PRO_5012033620" description="Ecp2 effector protein domain-containing protein" evidence="1">
    <location>
        <begin position="22"/>
        <end position="266"/>
    </location>
</feature>
<evidence type="ECO:0000313" key="3">
    <source>
        <dbReference type="Proteomes" id="UP000193144"/>
    </source>
</evidence>
<name>A0A1Y1ZRG7_9PLEO</name>
<evidence type="ECO:0000313" key="2">
    <source>
        <dbReference type="EMBL" id="ORY12385.1"/>
    </source>
</evidence>
<dbReference type="Proteomes" id="UP000193144">
    <property type="component" value="Unassembled WGS sequence"/>
</dbReference>
<evidence type="ECO:0000256" key="1">
    <source>
        <dbReference type="SAM" id="SignalP"/>
    </source>
</evidence>
<evidence type="ECO:0008006" key="4">
    <source>
        <dbReference type="Google" id="ProtNLM"/>
    </source>
</evidence>